<proteinExistence type="predicted"/>
<organism evidence="1 2">
    <name type="scientific">Panicum virgatum</name>
    <name type="common">Blackwell switchgrass</name>
    <dbReference type="NCBI Taxonomy" id="38727"/>
    <lineage>
        <taxon>Eukaryota</taxon>
        <taxon>Viridiplantae</taxon>
        <taxon>Streptophyta</taxon>
        <taxon>Embryophyta</taxon>
        <taxon>Tracheophyta</taxon>
        <taxon>Spermatophyta</taxon>
        <taxon>Magnoliopsida</taxon>
        <taxon>Liliopsida</taxon>
        <taxon>Poales</taxon>
        <taxon>Poaceae</taxon>
        <taxon>PACMAD clade</taxon>
        <taxon>Panicoideae</taxon>
        <taxon>Panicodae</taxon>
        <taxon>Paniceae</taxon>
        <taxon>Panicinae</taxon>
        <taxon>Panicum</taxon>
        <taxon>Panicum sect. Hiantes</taxon>
    </lineage>
</organism>
<keyword evidence="2" id="KW-1185">Reference proteome</keyword>
<accession>A0A8T0TX84</accession>
<name>A0A8T0TX84_PANVG</name>
<dbReference type="AlphaFoldDB" id="A0A8T0TX84"/>
<protein>
    <submittedName>
        <fullName evidence="1">Uncharacterized protein</fullName>
    </submittedName>
</protein>
<comment type="caution">
    <text evidence="1">The sequence shown here is derived from an EMBL/GenBank/DDBJ whole genome shotgun (WGS) entry which is preliminary data.</text>
</comment>
<dbReference type="Proteomes" id="UP000823388">
    <property type="component" value="Chromosome 3N"/>
</dbReference>
<evidence type="ECO:0000313" key="2">
    <source>
        <dbReference type="Proteomes" id="UP000823388"/>
    </source>
</evidence>
<dbReference type="EMBL" id="CM029042">
    <property type="protein sequence ID" value="KAG2615410.1"/>
    <property type="molecule type" value="Genomic_DNA"/>
</dbReference>
<evidence type="ECO:0000313" key="1">
    <source>
        <dbReference type="EMBL" id="KAG2615410.1"/>
    </source>
</evidence>
<sequence length="221" mass="24453">MLPPLPQTFSAPSFSSPCCLRLRFVHQSLLHDYTIIIFTPIESTLLACAVATSSTATTRRSCTARLASSTGTRSLYFRHPGVGAGQQGLGAWLRARSDRVVLVSTAGSPVTRILQVFVAAFRKRKLPLPENLMEMRPEVSDGAGTLNLWRELLASSKGGFLVQFQLIRNWTKSRNPSLSEHYPAVSLTVKFFKKNVLSTKLFFIKDEEIKGKKEGKQPTAV</sequence>
<gene>
    <name evidence="1" type="ORF">PVAP13_3NG060080</name>
</gene>
<reference evidence="1" key="1">
    <citation type="submission" date="2020-05" db="EMBL/GenBank/DDBJ databases">
        <title>WGS assembly of Panicum virgatum.</title>
        <authorList>
            <person name="Lovell J.T."/>
            <person name="Jenkins J."/>
            <person name="Shu S."/>
            <person name="Juenger T.E."/>
            <person name="Schmutz J."/>
        </authorList>
    </citation>
    <scope>NUCLEOTIDE SEQUENCE</scope>
    <source>
        <strain evidence="1">AP13</strain>
    </source>
</reference>